<evidence type="ECO:0000313" key="2">
    <source>
        <dbReference type="EMBL" id="SFO37939.1"/>
    </source>
</evidence>
<evidence type="ECO:0000313" key="3">
    <source>
        <dbReference type="Proteomes" id="UP000183413"/>
    </source>
</evidence>
<keyword evidence="1" id="KW-0472">Membrane</keyword>
<feature type="transmembrane region" description="Helical" evidence="1">
    <location>
        <begin position="62"/>
        <end position="81"/>
    </location>
</feature>
<accession>A0A1I5GPU9</accession>
<evidence type="ECO:0000256" key="1">
    <source>
        <dbReference type="SAM" id="Phobius"/>
    </source>
</evidence>
<gene>
    <name evidence="2" type="ORF">SAMN04489713_105336</name>
</gene>
<sequence length="132" mass="13954">MSVPSGVPGTLMSLLGPAIPDGSGLRAFCAEAVRQAFVAIRYSQVRTEDRCSKDDPSRGWSSPPIVAFVVAGAVLLGLFVLHERRADAPLVDRDLAASHRFAAGNLARGLGEFASLGLFFGLSHLLQVQLGH</sequence>
<dbReference type="AlphaFoldDB" id="A0A1I5GPU9"/>
<dbReference type="STRING" id="1993.SAMN04489713_105336"/>
<keyword evidence="3" id="KW-1185">Reference proteome</keyword>
<keyword evidence="1" id="KW-0812">Transmembrane</keyword>
<name>A0A1I5GPU9_9ACTN</name>
<reference evidence="2 3" key="1">
    <citation type="submission" date="2016-10" db="EMBL/GenBank/DDBJ databases">
        <authorList>
            <person name="de Groot N.N."/>
        </authorList>
    </citation>
    <scope>NUCLEOTIDE SEQUENCE [LARGE SCALE GENOMIC DNA]</scope>
    <source>
        <strain evidence="2 3">DSM 43067</strain>
    </source>
</reference>
<proteinExistence type="predicted"/>
<dbReference type="EMBL" id="FOVH01000005">
    <property type="protein sequence ID" value="SFO37939.1"/>
    <property type="molecule type" value="Genomic_DNA"/>
</dbReference>
<keyword evidence="1" id="KW-1133">Transmembrane helix</keyword>
<organism evidence="2 3">
    <name type="scientific">Actinomadura madurae</name>
    <dbReference type="NCBI Taxonomy" id="1993"/>
    <lineage>
        <taxon>Bacteria</taxon>
        <taxon>Bacillati</taxon>
        <taxon>Actinomycetota</taxon>
        <taxon>Actinomycetes</taxon>
        <taxon>Streptosporangiales</taxon>
        <taxon>Thermomonosporaceae</taxon>
        <taxon>Actinomadura</taxon>
    </lineage>
</organism>
<dbReference type="InParanoid" id="A0A1I5GPU9"/>
<dbReference type="Proteomes" id="UP000183413">
    <property type="component" value="Unassembled WGS sequence"/>
</dbReference>
<protein>
    <submittedName>
        <fullName evidence="2">Uncharacterized protein</fullName>
    </submittedName>
</protein>